<organism evidence="1 2">
    <name type="scientific">Nonomuraea insulae</name>
    <dbReference type="NCBI Taxonomy" id="1616787"/>
    <lineage>
        <taxon>Bacteria</taxon>
        <taxon>Bacillati</taxon>
        <taxon>Actinomycetota</taxon>
        <taxon>Actinomycetes</taxon>
        <taxon>Streptosporangiales</taxon>
        <taxon>Streptosporangiaceae</taxon>
        <taxon>Nonomuraea</taxon>
    </lineage>
</organism>
<reference evidence="2" key="1">
    <citation type="journal article" date="2019" name="Int. J. Syst. Evol. Microbiol.">
        <title>The Global Catalogue of Microorganisms (GCM) 10K type strain sequencing project: providing services to taxonomists for standard genome sequencing and annotation.</title>
        <authorList>
            <consortium name="The Broad Institute Genomics Platform"/>
            <consortium name="The Broad Institute Genome Sequencing Center for Infectious Disease"/>
            <person name="Wu L."/>
            <person name="Ma J."/>
        </authorList>
    </citation>
    <scope>NUCLEOTIDE SEQUENCE [LARGE SCALE GENOMIC DNA]</scope>
    <source>
        <strain evidence="2">CCUG 53903</strain>
    </source>
</reference>
<dbReference type="Proteomes" id="UP001596058">
    <property type="component" value="Unassembled WGS sequence"/>
</dbReference>
<keyword evidence="2" id="KW-1185">Reference proteome</keyword>
<accession>A0ABW1D717</accession>
<evidence type="ECO:0000313" key="1">
    <source>
        <dbReference type="EMBL" id="MFC5833202.1"/>
    </source>
</evidence>
<gene>
    <name evidence="1" type="ORF">ACFPZ3_55930</name>
</gene>
<sequence>MATALIAATPAYAAAACSVSATVVGGCKTGDYQQHLYVLYHPNNSGDGTEIRRTSSKVRIGC</sequence>
<proteinExistence type="predicted"/>
<comment type="caution">
    <text evidence="1">The sequence shown here is derived from an EMBL/GenBank/DDBJ whole genome shotgun (WGS) entry which is preliminary data.</text>
</comment>
<dbReference type="EMBL" id="JBHSPA010000089">
    <property type="protein sequence ID" value="MFC5833202.1"/>
    <property type="molecule type" value="Genomic_DNA"/>
</dbReference>
<protein>
    <submittedName>
        <fullName evidence="1">Uncharacterized protein</fullName>
    </submittedName>
</protein>
<name>A0ABW1D717_9ACTN</name>
<dbReference type="RefSeq" id="WP_379522627.1">
    <property type="nucleotide sequence ID" value="NZ_JBHSPA010000089.1"/>
</dbReference>
<evidence type="ECO:0000313" key="2">
    <source>
        <dbReference type="Proteomes" id="UP001596058"/>
    </source>
</evidence>